<keyword evidence="5" id="KW-1185">Reference proteome</keyword>
<comment type="caution">
    <text evidence="4">The sequence shown here is derived from an EMBL/GenBank/DDBJ whole genome shotgun (WGS) entry which is preliminary data.</text>
</comment>
<feature type="compositionally biased region" description="Basic residues" evidence="1">
    <location>
        <begin position="30"/>
        <end position="40"/>
    </location>
</feature>
<organism evidence="4 5">
    <name type="scientific">Ceratopteris richardii</name>
    <name type="common">Triangle waterfern</name>
    <dbReference type="NCBI Taxonomy" id="49495"/>
    <lineage>
        <taxon>Eukaryota</taxon>
        <taxon>Viridiplantae</taxon>
        <taxon>Streptophyta</taxon>
        <taxon>Embryophyta</taxon>
        <taxon>Tracheophyta</taxon>
        <taxon>Polypodiopsida</taxon>
        <taxon>Polypodiidae</taxon>
        <taxon>Polypodiales</taxon>
        <taxon>Pteridineae</taxon>
        <taxon>Pteridaceae</taxon>
        <taxon>Parkerioideae</taxon>
        <taxon>Ceratopteris</taxon>
    </lineage>
</organism>
<feature type="compositionally biased region" description="Polar residues" evidence="1">
    <location>
        <begin position="41"/>
        <end position="60"/>
    </location>
</feature>
<protein>
    <submittedName>
        <fullName evidence="4">Uncharacterized protein</fullName>
    </submittedName>
</protein>
<dbReference type="EMBL" id="CM035418">
    <property type="protein sequence ID" value="KAH7420714.1"/>
    <property type="molecule type" value="Genomic_DNA"/>
</dbReference>
<dbReference type="Proteomes" id="UP000825935">
    <property type="component" value="Chromosome 13"/>
</dbReference>
<keyword evidence="2" id="KW-0812">Transmembrane</keyword>
<evidence type="ECO:0000256" key="3">
    <source>
        <dbReference type="SAM" id="SignalP"/>
    </source>
</evidence>
<sequence>MANGRWHYCVLFLCLWLSYSQVCARRSKGITKTGSHRQRKQLSGSPSESLQQSLPENDVSTARKPPALPVQTPPTTSKKKLSPKRKKRHRSAGRARGTTLGIIFGLSAGILLAAMAILLLFKYRQIFKDAPVSKDQCSDRIES</sequence>
<evidence type="ECO:0000256" key="2">
    <source>
        <dbReference type="SAM" id="Phobius"/>
    </source>
</evidence>
<gene>
    <name evidence="4" type="ORF">KP509_13G018600</name>
</gene>
<feature type="region of interest" description="Disordered" evidence="1">
    <location>
        <begin position="30"/>
        <end position="94"/>
    </location>
</feature>
<evidence type="ECO:0000313" key="4">
    <source>
        <dbReference type="EMBL" id="KAH7420714.1"/>
    </source>
</evidence>
<accession>A0A8T2TH94</accession>
<proteinExistence type="predicted"/>
<feature type="transmembrane region" description="Helical" evidence="2">
    <location>
        <begin position="100"/>
        <end position="121"/>
    </location>
</feature>
<keyword evidence="2" id="KW-0472">Membrane</keyword>
<dbReference type="AlphaFoldDB" id="A0A8T2TH94"/>
<keyword evidence="2" id="KW-1133">Transmembrane helix</keyword>
<keyword evidence="3" id="KW-0732">Signal</keyword>
<feature type="signal peptide" evidence="3">
    <location>
        <begin position="1"/>
        <end position="24"/>
    </location>
</feature>
<feature type="chain" id="PRO_5035919874" evidence="3">
    <location>
        <begin position="25"/>
        <end position="143"/>
    </location>
</feature>
<evidence type="ECO:0000256" key="1">
    <source>
        <dbReference type="SAM" id="MobiDB-lite"/>
    </source>
</evidence>
<name>A0A8T2TH94_CERRI</name>
<evidence type="ECO:0000313" key="5">
    <source>
        <dbReference type="Proteomes" id="UP000825935"/>
    </source>
</evidence>
<feature type="compositionally biased region" description="Basic residues" evidence="1">
    <location>
        <begin position="77"/>
        <end position="93"/>
    </location>
</feature>
<reference evidence="4" key="1">
    <citation type="submission" date="2021-08" db="EMBL/GenBank/DDBJ databases">
        <title>WGS assembly of Ceratopteris richardii.</title>
        <authorList>
            <person name="Marchant D.B."/>
            <person name="Chen G."/>
            <person name="Jenkins J."/>
            <person name="Shu S."/>
            <person name="Leebens-Mack J."/>
            <person name="Grimwood J."/>
            <person name="Schmutz J."/>
            <person name="Soltis P."/>
            <person name="Soltis D."/>
            <person name="Chen Z.-H."/>
        </authorList>
    </citation>
    <scope>NUCLEOTIDE SEQUENCE</scope>
    <source>
        <strain evidence="4">Whitten #5841</strain>
        <tissue evidence="4">Leaf</tissue>
    </source>
</reference>